<organism evidence="7">
    <name type="scientific">freshwater metagenome</name>
    <dbReference type="NCBI Taxonomy" id="449393"/>
    <lineage>
        <taxon>unclassified sequences</taxon>
        <taxon>metagenomes</taxon>
        <taxon>ecological metagenomes</taxon>
    </lineage>
</organism>
<dbReference type="GO" id="GO:0003941">
    <property type="term" value="F:L-serine ammonia-lyase activity"/>
    <property type="evidence" value="ECO:0007669"/>
    <property type="project" value="TreeGrafter"/>
</dbReference>
<feature type="domain" description="ACT" evidence="6">
    <location>
        <begin position="330"/>
        <end position="404"/>
    </location>
</feature>
<comment type="cofactor">
    <cofactor evidence="1">
        <name>pyridoxal 5'-phosphate</name>
        <dbReference type="ChEBI" id="CHEBI:597326"/>
    </cofactor>
</comment>
<proteinExistence type="inferred from homology"/>
<dbReference type="GO" id="GO:0006565">
    <property type="term" value="P:L-serine catabolic process"/>
    <property type="evidence" value="ECO:0007669"/>
    <property type="project" value="TreeGrafter"/>
</dbReference>
<dbReference type="EMBL" id="CAFBLS010000042">
    <property type="protein sequence ID" value="CAB4866923.1"/>
    <property type="molecule type" value="Genomic_DNA"/>
</dbReference>
<accession>A0A6J7DI69</accession>
<dbReference type="InterPro" id="IPR050147">
    <property type="entry name" value="Ser/Thr_Dehydratase"/>
</dbReference>
<dbReference type="FunFam" id="3.40.50.1100:FF:000007">
    <property type="entry name" value="L-threonine dehydratase catabolic TdcB"/>
    <property type="match status" value="1"/>
</dbReference>
<dbReference type="CDD" id="cd04886">
    <property type="entry name" value="ACT_ThrD-II-like"/>
    <property type="match status" value="1"/>
</dbReference>
<dbReference type="NCBIfam" id="TIGR01127">
    <property type="entry name" value="ilvA_1Cterm"/>
    <property type="match status" value="1"/>
</dbReference>
<dbReference type="InterPro" id="IPR002912">
    <property type="entry name" value="ACT_dom"/>
</dbReference>
<dbReference type="FunFam" id="3.40.50.1100:FF:000005">
    <property type="entry name" value="Threonine dehydratase catabolic"/>
    <property type="match status" value="1"/>
</dbReference>
<dbReference type="CDD" id="cd01562">
    <property type="entry name" value="Thr-dehyd"/>
    <property type="match status" value="1"/>
</dbReference>
<dbReference type="Pfam" id="PF00291">
    <property type="entry name" value="PALP"/>
    <property type="match status" value="1"/>
</dbReference>
<evidence type="ECO:0000259" key="6">
    <source>
        <dbReference type="PROSITE" id="PS51671"/>
    </source>
</evidence>
<evidence type="ECO:0000256" key="2">
    <source>
        <dbReference type="ARBA" id="ARBA00010869"/>
    </source>
</evidence>
<dbReference type="GO" id="GO:0006567">
    <property type="term" value="P:L-threonine catabolic process"/>
    <property type="evidence" value="ECO:0007669"/>
    <property type="project" value="InterPro"/>
</dbReference>
<comment type="similarity">
    <text evidence="2">Belongs to the serine/threonine dehydratase family.</text>
</comment>
<dbReference type="GO" id="GO:0009097">
    <property type="term" value="P:isoleucine biosynthetic process"/>
    <property type="evidence" value="ECO:0007669"/>
    <property type="project" value="TreeGrafter"/>
</dbReference>
<gene>
    <name evidence="7" type="ORF">UFOPK3402_00498</name>
</gene>
<dbReference type="AlphaFoldDB" id="A0A6J7DI69"/>
<evidence type="ECO:0000313" key="7">
    <source>
        <dbReference type="EMBL" id="CAB4866923.1"/>
    </source>
</evidence>
<dbReference type="InterPro" id="IPR005789">
    <property type="entry name" value="Thr_deHydtase_catblc"/>
</dbReference>
<dbReference type="InterPro" id="IPR045865">
    <property type="entry name" value="ACT-like_dom_sf"/>
</dbReference>
<reference evidence="7" key="1">
    <citation type="submission" date="2020-05" db="EMBL/GenBank/DDBJ databases">
        <authorList>
            <person name="Chiriac C."/>
            <person name="Salcher M."/>
            <person name="Ghai R."/>
            <person name="Kavagutti S V."/>
        </authorList>
    </citation>
    <scope>NUCLEOTIDE SEQUENCE</scope>
</reference>
<dbReference type="PANTHER" id="PTHR48078">
    <property type="entry name" value="THREONINE DEHYDRATASE, MITOCHONDRIAL-RELATED"/>
    <property type="match status" value="1"/>
</dbReference>
<keyword evidence="5" id="KW-0456">Lyase</keyword>
<dbReference type="InterPro" id="IPR044561">
    <property type="entry name" value="ACT_ThrD-II-like"/>
</dbReference>
<name>A0A6J7DI69_9ZZZZ</name>
<sequence>MSPDAVTRADIEAAADLLDGVIRDLPVAGARWLEELVGGRVHLITENLQRAGSFKIRGAYNRIARLSDDERARGVVAASAGNHAQGVALAAQLLGVHATVFMPEGATIPKVQATRAYGADVRFAGATIDEALQSAIEYGETTGAVLIHPFDHPDIVAGQGSLGLEILRKVPDVRTIAVCTGGGGLLAGVAVAVKSMRPDVRIVGVQAQEAAAYPASLAAGEPIRLERMATMADGIAVGRPGDVPFALVRKYVDDVTTVSEVQLSRAVLMLLERAKLLVEPAGAAATAAVMADPASFEPPLAIVLSGGNVDSLLLLRIIRHGLAAAGRYLTITVRVPDRPGSLARLLAEVKDLRANVLEVQHDRLDSGLGVDEVDIVVQMETRGRDHCAEVLETLGARYVLVSQSIEQGTADPDGLS</sequence>
<dbReference type="EC" id="4.3.1.19" evidence="3"/>
<keyword evidence="4" id="KW-0663">Pyridoxal phosphate</keyword>
<dbReference type="InterPro" id="IPR001926">
    <property type="entry name" value="TrpB-like_PALP"/>
</dbReference>
<dbReference type="PROSITE" id="PS51671">
    <property type="entry name" value="ACT"/>
    <property type="match status" value="1"/>
</dbReference>
<evidence type="ECO:0000256" key="5">
    <source>
        <dbReference type="ARBA" id="ARBA00023239"/>
    </source>
</evidence>
<dbReference type="PANTHER" id="PTHR48078:SF6">
    <property type="entry name" value="L-THREONINE DEHYDRATASE CATABOLIC TDCB"/>
    <property type="match status" value="1"/>
</dbReference>
<evidence type="ECO:0000256" key="3">
    <source>
        <dbReference type="ARBA" id="ARBA00012096"/>
    </source>
</evidence>
<dbReference type="InterPro" id="IPR036052">
    <property type="entry name" value="TrpB-like_PALP_sf"/>
</dbReference>
<dbReference type="GO" id="GO:0004794">
    <property type="term" value="F:threonine deaminase activity"/>
    <property type="evidence" value="ECO:0007669"/>
    <property type="project" value="UniProtKB-EC"/>
</dbReference>
<evidence type="ECO:0000256" key="1">
    <source>
        <dbReference type="ARBA" id="ARBA00001933"/>
    </source>
</evidence>
<dbReference type="SUPFAM" id="SSF55021">
    <property type="entry name" value="ACT-like"/>
    <property type="match status" value="1"/>
</dbReference>
<evidence type="ECO:0000256" key="4">
    <source>
        <dbReference type="ARBA" id="ARBA00022898"/>
    </source>
</evidence>
<dbReference type="SUPFAM" id="SSF53686">
    <property type="entry name" value="Tryptophan synthase beta subunit-like PLP-dependent enzymes"/>
    <property type="match status" value="1"/>
</dbReference>
<dbReference type="Gene3D" id="3.40.50.1100">
    <property type="match status" value="2"/>
</dbReference>
<protein>
    <recommendedName>
        <fullName evidence="3">threonine ammonia-lyase</fullName>
        <ecNumber evidence="3">4.3.1.19</ecNumber>
    </recommendedName>
</protein>